<evidence type="ECO:0000256" key="2">
    <source>
        <dbReference type="ARBA" id="ARBA00022598"/>
    </source>
</evidence>
<name>A0AA96WDI4_9CYAN</name>
<reference evidence="5" key="1">
    <citation type="submission" date="2020-05" db="EMBL/GenBank/DDBJ databases">
        <authorList>
            <person name="Zhu T."/>
            <person name="Keshari N."/>
            <person name="Lu X."/>
        </authorList>
    </citation>
    <scope>NUCLEOTIDE SEQUENCE</scope>
    <source>
        <strain evidence="5">NK1-12</strain>
    </source>
</reference>
<keyword evidence="2 5" id="KW-0436">Ligase</keyword>
<evidence type="ECO:0000259" key="4">
    <source>
        <dbReference type="Pfam" id="PF13193"/>
    </source>
</evidence>
<comment type="similarity">
    <text evidence="1">Belongs to the ATP-dependent AMP-binding enzyme family.</text>
</comment>
<dbReference type="RefSeq" id="WP_316434884.1">
    <property type="nucleotide sequence ID" value="NZ_CP053586.1"/>
</dbReference>
<dbReference type="InterPro" id="IPR042099">
    <property type="entry name" value="ANL_N_sf"/>
</dbReference>
<organism evidence="5">
    <name type="scientific">Leptolyngbya sp. NK1-12</name>
    <dbReference type="NCBI Taxonomy" id="2547451"/>
    <lineage>
        <taxon>Bacteria</taxon>
        <taxon>Bacillati</taxon>
        <taxon>Cyanobacteriota</taxon>
        <taxon>Cyanophyceae</taxon>
        <taxon>Leptolyngbyales</taxon>
        <taxon>Leptolyngbyaceae</taxon>
        <taxon>Leptolyngbya group</taxon>
        <taxon>Leptolyngbya</taxon>
    </lineage>
</organism>
<dbReference type="Pfam" id="PF00501">
    <property type="entry name" value="AMP-binding"/>
    <property type="match status" value="1"/>
</dbReference>
<feature type="domain" description="AMP-binding enzyme C-terminal" evidence="4">
    <location>
        <begin position="385"/>
        <end position="459"/>
    </location>
</feature>
<dbReference type="Gene3D" id="3.40.50.12780">
    <property type="entry name" value="N-terminal domain of ligase-like"/>
    <property type="match status" value="1"/>
</dbReference>
<dbReference type="InterPro" id="IPR025110">
    <property type="entry name" value="AMP-bd_C"/>
</dbReference>
<dbReference type="PANTHER" id="PTHR43201:SF5">
    <property type="entry name" value="MEDIUM-CHAIN ACYL-COA LIGASE ACSF2, MITOCHONDRIAL"/>
    <property type="match status" value="1"/>
</dbReference>
<feature type="domain" description="AMP-dependent synthetase/ligase" evidence="3">
    <location>
        <begin position="126"/>
        <end position="341"/>
    </location>
</feature>
<dbReference type="GO" id="GO:0031956">
    <property type="term" value="F:medium-chain fatty acid-CoA ligase activity"/>
    <property type="evidence" value="ECO:0007669"/>
    <property type="project" value="TreeGrafter"/>
</dbReference>
<evidence type="ECO:0000256" key="1">
    <source>
        <dbReference type="ARBA" id="ARBA00006432"/>
    </source>
</evidence>
<dbReference type="Gene3D" id="3.30.300.30">
    <property type="match status" value="1"/>
</dbReference>
<evidence type="ECO:0000313" key="5">
    <source>
        <dbReference type="EMBL" id="WNZ23273.1"/>
    </source>
</evidence>
<dbReference type="Pfam" id="PF13193">
    <property type="entry name" value="AMP-binding_C"/>
    <property type="match status" value="1"/>
</dbReference>
<protein>
    <submittedName>
        <fullName evidence="5">2-succinylbenzoate--CoA ligase</fullName>
    </submittedName>
</protein>
<dbReference type="InterPro" id="IPR000873">
    <property type="entry name" value="AMP-dep_synth/lig_dom"/>
</dbReference>
<dbReference type="PANTHER" id="PTHR43201">
    <property type="entry name" value="ACYL-COA SYNTHETASE"/>
    <property type="match status" value="1"/>
</dbReference>
<evidence type="ECO:0000259" key="3">
    <source>
        <dbReference type="Pfam" id="PF00501"/>
    </source>
</evidence>
<sequence length="483" mass="53019">MPLLSYLNQRAQDWLINIEPATLLALITQRLEQINQHPTAQYPTILLAEADPIQFLAGFIAACSTDCPVFLGNPNWAEAEWQQVFGLVHPDLIFGNGISLSPTFPNFPRSARLTSRIFPPPTPGWIMIPTGGSSGNIRFVIHTLETLAAATQGFQVFFEVEQIHAFCVLPLYHVSGLMQILRSLLTGGRLAILPFKQLEHSLTQSAIDSSILLQSISGLTQPFDSEPFFLSLVPTQLQRLLQNPVAVDWLQQFPTIFVGGAPAWPELLTIARQQQLPLAPTYGMTETAAQIATLKPHQFLQGATGCGQILPHARVEIKDAASVADVGLITIQAKSLMLGYFPDATRPEQFWTDDLGYLDTQGILHVVGRNSQKIITGGENVFATEVEAAIRATGLVNDVCVVGMPDQTWGEVVTAVYVPSSAAISQFELKAALAPRLSSFKHPKQWIAVDTLSRNAQGKINPEYLKQILESYQTPYPHQSPNQ</sequence>
<dbReference type="GO" id="GO:0006631">
    <property type="term" value="P:fatty acid metabolic process"/>
    <property type="evidence" value="ECO:0007669"/>
    <property type="project" value="TreeGrafter"/>
</dbReference>
<dbReference type="SUPFAM" id="SSF56801">
    <property type="entry name" value="Acetyl-CoA synthetase-like"/>
    <property type="match status" value="1"/>
</dbReference>
<gene>
    <name evidence="5" type="ORF">HJG54_10700</name>
</gene>
<dbReference type="EMBL" id="CP053586">
    <property type="protein sequence ID" value="WNZ23273.1"/>
    <property type="molecule type" value="Genomic_DNA"/>
</dbReference>
<accession>A0AA96WDI4</accession>
<dbReference type="InterPro" id="IPR045851">
    <property type="entry name" value="AMP-bd_C_sf"/>
</dbReference>
<proteinExistence type="inferred from homology"/>
<dbReference type="AlphaFoldDB" id="A0AA96WDI4"/>